<dbReference type="PANTHER" id="PTHR43378:SF2">
    <property type="entry name" value="UDP-3-O-ACYLGLUCOSAMINE N-ACYLTRANSFERASE 1, MITOCHONDRIAL-RELATED"/>
    <property type="match status" value="1"/>
</dbReference>
<dbReference type="SUPFAM" id="SSF51161">
    <property type="entry name" value="Trimeric LpxA-like enzymes"/>
    <property type="match status" value="1"/>
</dbReference>
<comment type="function">
    <text evidence="7">Catalyzes the N-acylation of UDP-3-O-acylglucosamine using 3-hydroxyacyl-ACP as the acyl donor. Is involved in the biosynthesis of lipid A, a phosphorylated glycolipid that anchors the lipopolysaccharide to the outer membrane of the cell.</text>
</comment>
<comment type="similarity">
    <text evidence="7">Belongs to the transferase hexapeptide repeat family. LpxD subfamily.</text>
</comment>
<keyword evidence="4 7" id="KW-0677">Repeat</keyword>
<evidence type="ECO:0000256" key="2">
    <source>
        <dbReference type="ARBA" id="ARBA00022556"/>
    </source>
</evidence>
<dbReference type="InterPro" id="IPR001451">
    <property type="entry name" value="Hexapep"/>
</dbReference>
<keyword evidence="10" id="KW-1185">Reference proteome</keyword>
<keyword evidence="1 7" id="KW-0444">Lipid biosynthesis</keyword>
<comment type="subunit">
    <text evidence="7">Homotrimer.</text>
</comment>
<dbReference type="Proteomes" id="UP000077885">
    <property type="component" value="Unassembled WGS sequence"/>
</dbReference>
<keyword evidence="3 7" id="KW-0808">Transferase</keyword>
<dbReference type="UniPathway" id="UPA00973"/>
<dbReference type="PANTHER" id="PTHR43378">
    <property type="entry name" value="UDP-3-O-ACYLGLUCOSAMINE N-ACYLTRANSFERASE"/>
    <property type="match status" value="1"/>
</dbReference>
<dbReference type="Pfam" id="PF04613">
    <property type="entry name" value="LpxD"/>
    <property type="match status" value="1"/>
</dbReference>
<dbReference type="STRING" id="1795827.A7P95_10485"/>
<dbReference type="HAMAP" id="MF_00523">
    <property type="entry name" value="LpxD"/>
    <property type="match status" value="1"/>
</dbReference>
<keyword evidence="6 7" id="KW-0012">Acyltransferase</keyword>
<dbReference type="Pfam" id="PF00132">
    <property type="entry name" value="Hexapep"/>
    <property type="match status" value="2"/>
</dbReference>
<dbReference type="CDD" id="cd03352">
    <property type="entry name" value="LbH_LpxD"/>
    <property type="match status" value="1"/>
</dbReference>
<dbReference type="OrthoDB" id="9784739at2"/>
<dbReference type="NCBIfam" id="NF002060">
    <property type="entry name" value="PRK00892.1"/>
    <property type="match status" value="1"/>
</dbReference>
<dbReference type="GO" id="GO:0009245">
    <property type="term" value="P:lipid A biosynthetic process"/>
    <property type="evidence" value="ECO:0007669"/>
    <property type="project" value="UniProtKB-UniRule"/>
</dbReference>
<evidence type="ECO:0000256" key="1">
    <source>
        <dbReference type="ARBA" id="ARBA00022516"/>
    </source>
</evidence>
<evidence type="ECO:0000256" key="5">
    <source>
        <dbReference type="ARBA" id="ARBA00023098"/>
    </source>
</evidence>
<dbReference type="Gene3D" id="1.20.5.170">
    <property type="match status" value="1"/>
</dbReference>
<feature type="domain" description="UDP-3-O-[3-hydroxymyristoyl] glucosamine N-acyltransferase non-repeat region" evidence="8">
    <location>
        <begin position="20"/>
        <end position="88"/>
    </location>
</feature>
<keyword evidence="2 7" id="KW-0441">Lipid A biosynthesis</keyword>
<dbReference type="InterPro" id="IPR018357">
    <property type="entry name" value="Hexapep_transf_CS"/>
</dbReference>
<evidence type="ECO:0000259" key="8">
    <source>
        <dbReference type="Pfam" id="PF04613"/>
    </source>
</evidence>
<gene>
    <name evidence="7" type="primary">lpxD</name>
    <name evidence="9" type="ORF">A7P95_10485</name>
</gene>
<comment type="caution">
    <text evidence="9">The sequence shown here is derived from an EMBL/GenBank/DDBJ whole genome shotgun (WGS) entry which is preliminary data.</text>
</comment>
<evidence type="ECO:0000256" key="3">
    <source>
        <dbReference type="ARBA" id="ARBA00022679"/>
    </source>
</evidence>
<dbReference type="NCBIfam" id="TIGR01853">
    <property type="entry name" value="lipid_A_lpxD"/>
    <property type="match status" value="1"/>
</dbReference>
<dbReference type="GO" id="GO:0103118">
    <property type="term" value="F:UDP-3-O-[(3R)-3-hydroxyacyl]-glucosamine N-acyltransferase activity"/>
    <property type="evidence" value="ECO:0007669"/>
    <property type="project" value="UniProtKB-EC"/>
</dbReference>
<dbReference type="Gene3D" id="2.160.10.10">
    <property type="entry name" value="Hexapeptide repeat proteins"/>
    <property type="match status" value="1"/>
</dbReference>
<evidence type="ECO:0000313" key="10">
    <source>
        <dbReference type="Proteomes" id="UP000077885"/>
    </source>
</evidence>
<dbReference type="GO" id="GO:0016410">
    <property type="term" value="F:N-acyltransferase activity"/>
    <property type="evidence" value="ECO:0007669"/>
    <property type="project" value="InterPro"/>
</dbReference>
<dbReference type="GO" id="GO:0016020">
    <property type="term" value="C:membrane"/>
    <property type="evidence" value="ECO:0007669"/>
    <property type="project" value="GOC"/>
</dbReference>
<proteinExistence type="inferred from homology"/>
<dbReference type="InterPro" id="IPR007691">
    <property type="entry name" value="LpxD"/>
</dbReference>
<comment type="catalytic activity">
    <reaction evidence="7">
        <text>a UDP-3-O-[(3R)-3-hydroxyacyl]-alpha-D-glucosamine + a (3R)-hydroxyacyl-[ACP] = a UDP-2-N,3-O-bis[(3R)-3-hydroxyacyl]-alpha-D-glucosamine + holo-[ACP] + H(+)</text>
        <dbReference type="Rhea" id="RHEA:53836"/>
        <dbReference type="Rhea" id="RHEA-COMP:9685"/>
        <dbReference type="Rhea" id="RHEA-COMP:9945"/>
        <dbReference type="ChEBI" id="CHEBI:15378"/>
        <dbReference type="ChEBI" id="CHEBI:64479"/>
        <dbReference type="ChEBI" id="CHEBI:78827"/>
        <dbReference type="ChEBI" id="CHEBI:137740"/>
        <dbReference type="ChEBI" id="CHEBI:137748"/>
        <dbReference type="EC" id="2.3.1.191"/>
    </reaction>
</comment>
<feature type="active site" description="Proton acceptor" evidence="7">
    <location>
        <position position="238"/>
    </location>
</feature>
<comment type="pathway">
    <text evidence="7">Bacterial outer membrane biogenesis; LPS lipid A biosynthesis.</text>
</comment>
<evidence type="ECO:0000256" key="7">
    <source>
        <dbReference type="HAMAP-Rule" id="MF_00523"/>
    </source>
</evidence>
<evidence type="ECO:0000256" key="6">
    <source>
        <dbReference type="ARBA" id="ARBA00023315"/>
    </source>
</evidence>
<dbReference type="EC" id="2.3.1.191" evidence="7"/>
<protein>
    <recommendedName>
        <fullName evidence="7">UDP-3-O-acylglucosamine N-acyltransferase</fullName>
        <ecNumber evidence="7">2.3.1.191</ecNumber>
    </recommendedName>
</protein>
<evidence type="ECO:0000256" key="4">
    <source>
        <dbReference type="ARBA" id="ARBA00022737"/>
    </source>
</evidence>
<organism evidence="9 10">
    <name type="scientific">Eikenella longinqua</name>
    <dbReference type="NCBI Taxonomy" id="1795827"/>
    <lineage>
        <taxon>Bacteria</taxon>
        <taxon>Pseudomonadati</taxon>
        <taxon>Pseudomonadota</taxon>
        <taxon>Betaproteobacteria</taxon>
        <taxon>Neisseriales</taxon>
        <taxon>Neisseriaceae</taxon>
        <taxon>Eikenella</taxon>
    </lineage>
</organism>
<dbReference type="AlphaFoldDB" id="A0A1A9RVW6"/>
<accession>A0A1A9RVW6</accession>
<evidence type="ECO:0000313" key="9">
    <source>
        <dbReference type="EMBL" id="OAM26122.1"/>
    </source>
</evidence>
<dbReference type="InterPro" id="IPR020573">
    <property type="entry name" value="UDP_GlcNAc_AcTrfase_non-rep"/>
</dbReference>
<dbReference type="RefSeq" id="WP_067595073.1">
    <property type="nucleotide sequence ID" value="NZ_LXSL01000032.1"/>
</dbReference>
<dbReference type="EMBL" id="LXSL01000032">
    <property type="protein sequence ID" value="OAM26122.1"/>
    <property type="molecule type" value="Genomic_DNA"/>
</dbReference>
<dbReference type="InterPro" id="IPR011004">
    <property type="entry name" value="Trimer_LpxA-like_sf"/>
</dbReference>
<reference evidence="10" key="1">
    <citation type="submission" date="2016-05" db="EMBL/GenBank/DDBJ databases">
        <title>Draft genome of Corynebacterium afermentans subsp. afermentans LCDC 88199T.</title>
        <authorList>
            <person name="Bernier A.-M."/>
            <person name="Bernard K."/>
        </authorList>
    </citation>
    <scope>NUCLEOTIDE SEQUENCE [LARGE SCALE GENOMIC DNA]</scope>
    <source>
        <strain evidence="10">NML02-A-017</strain>
    </source>
</reference>
<name>A0A1A9RVW6_9NEIS</name>
<dbReference type="PROSITE" id="PS00101">
    <property type="entry name" value="HEXAPEP_TRANSFERASES"/>
    <property type="match status" value="1"/>
</dbReference>
<sequence length="342" mass="36008">MQKPLSQLTAALGGRIVGQDVAVSRIAPLHAAQEGSISFVAHAKHLPEALASQAGALIVHHKLADKLPGRNLIVCDNPQLYFAQTARLFHPAPLPKAGIHPSAVVEASAVVPASCEISANAYIGEHTVLGEGCRILANCVVEADCVLGQQVTLHPNVTVYAGCTLGDRVEIHSGTVIGADGFGNAWAQDHWYKIPQVGSVAIGNDVEIGANTTIDRGAIENTVIAEGAKIDNLVQIAHNVHIGAHTAIAACVGIAGSTHIGAYCQIGGAAMFVGHIKVADKTFIGGGTLVAASISEPNYYASSYPLQTHRDWVKNAVHLRHLNELHRRVKDLENTVKPTKEQ</sequence>
<dbReference type="Gene3D" id="3.40.1390.10">
    <property type="entry name" value="MurE/MurF, N-terminal domain"/>
    <property type="match status" value="1"/>
</dbReference>
<keyword evidence="5 7" id="KW-0443">Lipid metabolism</keyword>